<evidence type="ECO:0000313" key="2">
    <source>
        <dbReference type="EMBL" id="SAI73112.1"/>
    </source>
</evidence>
<dbReference type="STRING" id="288768.SAMEA3906486_04473"/>
<name>A0A157SRP7_9BORD</name>
<dbReference type="RefSeq" id="WP_066131905.1">
    <property type="nucleotide sequence ID" value="NZ_FKIF01000008.1"/>
</dbReference>
<dbReference type="OrthoDB" id="8781872at2"/>
<protein>
    <recommendedName>
        <fullName evidence="4">Integral membrane protein</fullName>
    </recommendedName>
</protein>
<keyword evidence="3" id="KW-1185">Reference proteome</keyword>
<keyword evidence="1" id="KW-0472">Membrane</keyword>
<proteinExistence type="predicted"/>
<organism evidence="2 3">
    <name type="scientific">Bordetella ansorpii</name>
    <dbReference type="NCBI Taxonomy" id="288768"/>
    <lineage>
        <taxon>Bacteria</taxon>
        <taxon>Pseudomonadati</taxon>
        <taxon>Pseudomonadota</taxon>
        <taxon>Betaproteobacteria</taxon>
        <taxon>Burkholderiales</taxon>
        <taxon>Alcaligenaceae</taxon>
        <taxon>Bordetella</taxon>
    </lineage>
</organism>
<dbReference type="Proteomes" id="UP000076848">
    <property type="component" value="Unassembled WGS sequence"/>
</dbReference>
<keyword evidence="1" id="KW-0812">Transmembrane</keyword>
<accession>A0A157SRP7</accession>
<dbReference type="AlphaFoldDB" id="A0A157SRP7"/>
<dbReference type="EMBL" id="FKIF01000008">
    <property type="protein sequence ID" value="SAI73112.1"/>
    <property type="molecule type" value="Genomic_DNA"/>
</dbReference>
<reference evidence="2 3" key="1">
    <citation type="submission" date="2016-04" db="EMBL/GenBank/DDBJ databases">
        <authorList>
            <consortium name="Pathogen Informatics"/>
        </authorList>
    </citation>
    <scope>NUCLEOTIDE SEQUENCE [LARGE SCALE GENOMIC DNA]</scope>
    <source>
        <strain evidence="2 3">H050680373</strain>
    </source>
</reference>
<evidence type="ECO:0008006" key="4">
    <source>
        <dbReference type="Google" id="ProtNLM"/>
    </source>
</evidence>
<sequence length="82" mass="9368">MNRPRLPRALFVAILLVLVIVVLYVNAINLWEAYGSGPPHYGRTTNMDKWANPWPALLILDGLAIAVCLLLYRLRLRARSQR</sequence>
<gene>
    <name evidence="2" type="ORF">SAMEA3906486_04473</name>
</gene>
<keyword evidence="1" id="KW-1133">Transmembrane helix</keyword>
<evidence type="ECO:0000256" key="1">
    <source>
        <dbReference type="SAM" id="Phobius"/>
    </source>
</evidence>
<evidence type="ECO:0000313" key="3">
    <source>
        <dbReference type="Proteomes" id="UP000076848"/>
    </source>
</evidence>
<feature type="transmembrane region" description="Helical" evidence="1">
    <location>
        <begin position="51"/>
        <end position="72"/>
    </location>
</feature>